<dbReference type="InterPro" id="IPR042635">
    <property type="entry name" value="MEGF10/SREC1/2-like"/>
</dbReference>
<dbReference type="RefSeq" id="XP_022307498.1">
    <property type="nucleotide sequence ID" value="XM_022451790.1"/>
</dbReference>
<keyword evidence="2" id="KW-1133">Transmembrane helix</keyword>
<evidence type="ECO:0000313" key="4">
    <source>
        <dbReference type="Proteomes" id="UP000694844"/>
    </source>
</evidence>
<dbReference type="GeneID" id="111113495"/>
<feature type="transmembrane region" description="Helical" evidence="2">
    <location>
        <begin position="323"/>
        <end position="346"/>
    </location>
</feature>
<keyword evidence="4" id="KW-1185">Reference proteome</keyword>
<evidence type="ECO:0000313" key="5">
    <source>
        <dbReference type="RefSeq" id="XP_022307498.1"/>
    </source>
</evidence>
<evidence type="ECO:0000256" key="3">
    <source>
        <dbReference type="SAM" id="SignalP"/>
    </source>
</evidence>
<evidence type="ECO:0000256" key="1">
    <source>
        <dbReference type="ARBA" id="ARBA00022536"/>
    </source>
</evidence>
<reference evidence="5" key="1">
    <citation type="submission" date="2025-08" db="UniProtKB">
        <authorList>
            <consortium name="RefSeq"/>
        </authorList>
    </citation>
    <scope>IDENTIFICATION</scope>
    <source>
        <tissue evidence="5">Whole sample</tissue>
    </source>
</reference>
<dbReference type="SUPFAM" id="SSF49785">
    <property type="entry name" value="Galactose-binding domain-like"/>
    <property type="match status" value="1"/>
</dbReference>
<keyword evidence="1" id="KW-0245">EGF-like domain</keyword>
<protein>
    <submittedName>
        <fullName evidence="5">Neurogenic locus notch homolog protein 1-like</fullName>
    </submittedName>
</protein>
<gene>
    <name evidence="5" type="primary">LOC111113495</name>
</gene>
<dbReference type="Gene3D" id="2.170.300.10">
    <property type="entry name" value="Tie2 ligand-binding domain superfamily"/>
    <property type="match status" value="1"/>
</dbReference>
<dbReference type="Gene3D" id="2.60.120.260">
    <property type="entry name" value="Galactose-binding domain-like"/>
    <property type="match status" value="1"/>
</dbReference>
<keyword evidence="2" id="KW-0812">Transmembrane</keyword>
<accession>A0A8B8BVV7</accession>
<proteinExistence type="predicted"/>
<dbReference type="GO" id="GO:0005044">
    <property type="term" value="F:scavenger receptor activity"/>
    <property type="evidence" value="ECO:0007669"/>
    <property type="project" value="InterPro"/>
</dbReference>
<dbReference type="OrthoDB" id="10252017at2759"/>
<dbReference type="PANTHER" id="PTHR24043">
    <property type="entry name" value="SCAVENGER RECEPTOR CLASS F"/>
    <property type="match status" value="1"/>
</dbReference>
<evidence type="ECO:0000256" key="2">
    <source>
        <dbReference type="SAM" id="Phobius"/>
    </source>
</evidence>
<dbReference type="KEGG" id="cvn:111113495"/>
<name>A0A8B8BVV7_CRAVI</name>
<keyword evidence="2" id="KW-0472">Membrane</keyword>
<dbReference type="AlphaFoldDB" id="A0A8B8BVV7"/>
<dbReference type="PANTHER" id="PTHR24043:SF8">
    <property type="entry name" value="EGF-LIKE DOMAIN-CONTAINING PROTEIN"/>
    <property type="match status" value="1"/>
</dbReference>
<dbReference type="Proteomes" id="UP000694844">
    <property type="component" value="Chromosome 9"/>
</dbReference>
<dbReference type="InterPro" id="IPR008979">
    <property type="entry name" value="Galactose-bd-like_sf"/>
</dbReference>
<feature type="chain" id="PRO_5034238782" evidence="3">
    <location>
        <begin position="17"/>
        <end position="400"/>
    </location>
</feature>
<organism evidence="4 5">
    <name type="scientific">Crassostrea virginica</name>
    <name type="common">Eastern oyster</name>
    <dbReference type="NCBI Taxonomy" id="6565"/>
    <lineage>
        <taxon>Eukaryota</taxon>
        <taxon>Metazoa</taxon>
        <taxon>Spiralia</taxon>
        <taxon>Lophotrochozoa</taxon>
        <taxon>Mollusca</taxon>
        <taxon>Bivalvia</taxon>
        <taxon>Autobranchia</taxon>
        <taxon>Pteriomorphia</taxon>
        <taxon>Ostreida</taxon>
        <taxon>Ostreoidea</taxon>
        <taxon>Ostreidae</taxon>
        <taxon>Crassostrea</taxon>
    </lineage>
</organism>
<sequence>MNILGVFLGCVVLSVAYDNLALNKPAYQEYPYTGLSLDFTDASNAVDGLKSNLNVWGKQCVVSANARRTATWWVNLINISSIHHITIFFRTENNVWGYYGSNCSDPCPDSHCRYCHLETGACQGCQPGYEGHHCESCLDVNDTCLFECTPGHIGHECKTLCDTGTYGTNCNEICGHCLHSEDCFAVNGTCLTGCASGYFGHRCKTLCHLGTYGAGCNEICGHCFQKDTCLHTNGTCVEGCDPGFSGNLCKTPCENGTYGRDCNKTCGHCRDGSSCLHTNGTCLTGSDSGYFGDLCKRVDTNYVENNPNDSENGRFNSDNEPVVGIYVVIVSLSILLAISVGFNILLCRHKTKSSHFCTQMCFHNDPQNHNVPVFEEMHQYTTLDSVKQESHYQNISNQIG</sequence>
<keyword evidence="3" id="KW-0732">Signal</keyword>
<feature type="signal peptide" evidence="3">
    <location>
        <begin position="1"/>
        <end position="16"/>
    </location>
</feature>